<feature type="coiled-coil region" evidence="1">
    <location>
        <begin position="30"/>
        <end position="79"/>
    </location>
</feature>
<keyword evidence="1" id="KW-0175">Coiled coil</keyword>
<feature type="compositionally biased region" description="Basic and acidic residues" evidence="2">
    <location>
        <begin position="385"/>
        <end position="421"/>
    </location>
</feature>
<gene>
    <name evidence="3" type="ORF">EVG20_g2547</name>
</gene>
<comment type="caution">
    <text evidence="3">The sequence shown here is derived from an EMBL/GenBank/DDBJ whole genome shotgun (WGS) entry which is preliminary data.</text>
</comment>
<reference evidence="3 4" key="1">
    <citation type="submission" date="2019-02" db="EMBL/GenBank/DDBJ databases">
        <title>Genome sequencing of the rare red list fungi Dentipellis fragilis.</title>
        <authorList>
            <person name="Buettner E."/>
            <person name="Kellner H."/>
        </authorList>
    </citation>
    <scope>NUCLEOTIDE SEQUENCE [LARGE SCALE GENOMIC DNA]</scope>
    <source>
        <strain evidence="3 4">DSM 105465</strain>
    </source>
</reference>
<feature type="region of interest" description="Disordered" evidence="2">
    <location>
        <begin position="245"/>
        <end position="265"/>
    </location>
</feature>
<evidence type="ECO:0000256" key="1">
    <source>
        <dbReference type="SAM" id="Coils"/>
    </source>
</evidence>
<evidence type="ECO:0000313" key="3">
    <source>
        <dbReference type="EMBL" id="TFY70463.1"/>
    </source>
</evidence>
<evidence type="ECO:0000256" key="2">
    <source>
        <dbReference type="SAM" id="MobiDB-lite"/>
    </source>
</evidence>
<evidence type="ECO:0000313" key="4">
    <source>
        <dbReference type="Proteomes" id="UP000298327"/>
    </source>
</evidence>
<feature type="compositionally biased region" description="Polar residues" evidence="2">
    <location>
        <begin position="426"/>
        <end position="439"/>
    </location>
</feature>
<organism evidence="3 4">
    <name type="scientific">Dentipellis fragilis</name>
    <dbReference type="NCBI Taxonomy" id="205917"/>
    <lineage>
        <taxon>Eukaryota</taxon>
        <taxon>Fungi</taxon>
        <taxon>Dikarya</taxon>
        <taxon>Basidiomycota</taxon>
        <taxon>Agaricomycotina</taxon>
        <taxon>Agaricomycetes</taxon>
        <taxon>Russulales</taxon>
        <taxon>Hericiaceae</taxon>
        <taxon>Dentipellis</taxon>
    </lineage>
</organism>
<proteinExistence type="predicted"/>
<feature type="compositionally biased region" description="Basic and acidic residues" evidence="2">
    <location>
        <begin position="212"/>
        <end position="228"/>
    </location>
</feature>
<feature type="region of interest" description="Disordered" evidence="2">
    <location>
        <begin position="340"/>
        <end position="368"/>
    </location>
</feature>
<feature type="compositionally biased region" description="Basic and acidic residues" evidence="2">
    <location>
        <begin position="580"/>
        <end position="595"/>
    </location>
</feature>
<accession>A0A4Y9Z9F2</accession>
<keyword evidence="4" id="KW-1185">Reference proteome</keyword>
<dbReference type="STRING" id="205917.A0A4Y9Z9F2"/>
<protein>
    <submittedName>
        <fullName evidence="3">Uncharacterized protein</fullName>
    </submittedName>
</protein>
<feature type="compositionally biased region" description="Basic and acidic residues" evidence="2">
    <location>
        <begin position="245"/>
        <end position="256"/>
    </location>
</feature>
<feature type="region of interest" description="Disordered" evidence="2">
    <location>
        <begin position="385"/>
        <end position="636"/>
    </location>
</feature>
<dbReference type="Proteomes" id="UP000298327">
    <property type="component" value="Unassembled WGS sequence"/>
</dbReference>
<name>A0A4Y9Z9F2_9AGAM</name>
<feature type="region of interest" description="Disordered" evidence="2">
    <location>
        <begin position="206"/>
        <end position="228"/>
    </location>
</feature>
<feature type="compositionally biased region" description="Low complexity" evidence="2">
    <location>
        <begin position="541"/>
        <end position="550"/>
    </location>
</feature>
<dbReference type="EMBL" id="SEOQ01000100">
    <property type="protein sequence ID" value="TFY70463.1"/>
    <property type="molecule type" value="Genomic_DNA"/>
</dbReference>
<dbReference type="OrthoDB" id="2681654at2759"/>
<dbReference type="AlphaFoldDB" id="A0A4Y9Z9F2"/>
<sequence>MSSRKFPTPIRSGTSTESFEAITASQRAHINELVQKTHTLEQKAKRLEDSLQRQAEVHYEQLEQARAEWQAERVQWRDGCESLQVLHRIAHSRTTCLLQDERRALLKERDISRKQRIAVLQRDFQLTMFQAKETELEAKVDELEESLERSQHEVAQLVMEWRSKFTGVLDEVKEKAELLAEAEAARSAAQKETSRLREEQAVLKSKVATAASEHERTSHRLQESENTHAELKARCQELEHANADLKSQVDKWRASESKGGAEVNSERKKRIDLEVEVRELKTHLASLDESLQEETASVEKGRKKLEKVKDALADQARMTEEAQQEAKQLQEELQTVRRANQQLQQSNEEQIRQLKASSSGEGDQDAKHERMMSKLTLLLENQARETAKAKQKAMKHENDAEQVKKQLSDALKRNEELEAKMRASTHARSLSIATRSPQSVAVEEQEVVDSPRIPSPEPKGRPRPRPAPRVSGFSATAKMMEDATPPRPKKASVPIDSDIEEISPIPTKVKPKKTKALTPVEIEEDDDVEPVKKPKSKKAAASKTATQTAADRNGKRKVAADEDEEDAVAAVVKPKRRKKVVEAEDRTRSDDEPPRSKPASKQTDGPKAKKGRPANKESVQGGRASGTPDDGEGVAPKKKTFRKLNAFSSAQPQSFDWMRIGAVGTQLRMLVTLAEIHLDGGWVGYTARIVPDQGFQIGAAKIAFWGKEYFAHV</sequence>